<feature type="region of interest" description="Disordered" evidence="11">
    <location>
        <begin position="1"/>
        <end position="43"/>
    </location>
</feature>
<evidence type="ECO:0000256" key="10">
    <source>
        <dbReference type="PROSITE-ProRule" id="PRU10141"/>
    </source>
</evidence>
<dbReference type="PROSITE" id="PS00108">
    <property type="entry name" value="PROTEIN_KINASE_ST"/>
    <property type="match status" value="1"/>
</dbReference>
<name>A0A2T0FNA8_9ASCO</name>
<dbReference type="Gene3D" id="1.10.510.10">
    <property type="entry name" value="Transferase(Phosphotransferase) domain 1"/>
    <property type="match status" value="1"/>
</dbReference>
<evidence type="ECO:0000256" key="2">
    <source>
        <dbReference type="ARBA" id="ARBA00008867"/>
    </source>
</evidence>
<dbReference type="Proteomes" id="UP000238350">
    <property type="component" value="Unassembled WGS sequence"/>
</dbReference>
<organism evidence="13 14">
    <name type="scientific">Wickerhamiella sorbophila</name>
    <dbReference type="NCBI Taxonomy" id="45607"/>
    <lineage>
        <taxon>Eukaryota</taxon>
        <taxon>Fungi</taxon>
        <taxon>Dikarya</taxon>
        <taxon>Ascomycota</taxon>
        <taxon>Saccharomycotina</taxon>
        <taxon>Dipodascomycetes</taxon>
        <taxon>Dipodascales</taxon>
        <taxon>Trichomonascaceae</taxon>
        <taxon>Wickerhamiella</taxon>
    </lineage>
</organism>
<feature type="domain" description="Protein kinase" evidence="12">
    <location>
        <begin position="337"/>
        <end position="668"/>
    </location>
</feature>
<feature type="binding site" evidence="10">
    <location>
        <position position="366"/>
    </location>
    <ligand>
        <name>ATP</name>
        <dbReference type="ChEBI" id="CHEBI:30616"/>
    </ligand>
</feature>
<evidence type="ECO:0000256" key="5">
    <source>
        <dbReference type="ARBA" id="ARBA00022553"/>
    </source>
</evidence>
<evidence type="ECO:0000256" key="3">
    <source>
        <dbReference type="ARBA" id="ARBA00022490"/>
    </source>
</evidence>
<dbReference type="GO" id="GO:0005524">
    <property type="term" value="F:ATP binding"/>
    <property type="evidence" value="ECO:0007669"/>
    <property type="project" value="UniProtKB-UniRule"/>
</dbReference>
<evidence type="ECO:0000256" key="1">
    <source>
        <dbReference type="ARBA" id="ARBA00004496"/>
    </source>
</evidence>
<gene>
    <name evidence="13" type="ORF">B9G98_04080</name>
</gene>
<comment type="caution">
    <text evidence="13">The sequence shown here is derived from an EMBL/GenBank/DDBJ whole genome shotgun (WGS) entry which is preliminary data.</text>
</comment>
<dbReference type="STRING" id="45607.A0A2T0FNA8"/>
<comment type="similarity">
    <text evidence="2">Belongs to the protein kinase superfamily. CMGC Ser/Thr protein kinase family. MNB/DYRK subfamily.</text>
</comment>
<keyword evidence="5" id="KW-0597">Phosphoprotein</keyword>
<dbReference type="RefSeq" id="XP_024666405.1">
    <property type="nucleotide sequence ID" value="XM_024810637.1"/>
</dbReference>
<dbReference type="GO" id="GO:0005737">
    <property type="term" value="C:cytoplasm"/>
    <property type="evidence" value="ECO:0007669"/>
    <property type="project" value="UniProtKB-SubCell"/>
</dbReference>
<dbReference type="PROSITE" id="PS00107">
    <property type="entry name" value="PROTEIN_KINASE_ATP"/>
    <property type="match status" value="1"/>
</dbReference>
<dbReference type="PROSITE" id="PS50011">
    <property type="entry name" value="PROTEIN_KINASE_DOM"/>
    <property type="match status" value="1"/>
</dbReference>
<dbReference type="InterPro" id="IPR000719">
    <property type="entry name" value="Prot_kinase_dom"/>
</dbReference>
<dbReference type="InterPro" id="IPR011009">
    <property type="entry name" value="Kinase-like_dom_sf"/>
</dbReference>
<dbReference type="PANTHER" id="PTHR24058">
    <property type="entry name" value="DUAL SPECIFICITY PROTEIN KINASE"/>
    <property type="match status" value="1"/>
</dbReference>
<keyword evidence="14" id="KW-1185">Reference proteome</keyword>
<evidence type="ECO:0000313" key="14">
    <source>
        <dbReference type="Proteomes" id="UP000238350"/>
    </source>
</evidence>
<feature type="region of interest" description="Disordered" evidence="11">
    <location>
        <begin position="97"/>
        <end position="169"/>
    </location>
</feature>
<keyword evidence="4" id="KW-0723">Serine/threonine-protein kinase</keyword>
<dbReference type="InterPro" id="IPR017441">
    <property type="entry name" value="Protein_kinase_ATP_BS"/>
</dbReference>
<dbReference type="SUPFAM" id="SSF56112">
    <property type="entry name" value="Protein kinase-like (PK-like)"/>
    <property type="match status" value="1"/>
</dbReference>
<evidence type="ECO:0000256" key="8">
    <source>
        <dbReference type="ARBA" id="ARBA00022777"/>
    </source>
</evidence>
<dbReference type="GO" id="GO:0004713">
    <property type="term" value="F:protein tyrosine kinase activity"/>
    <property type="evidence" value="ECO:0007669"/>
    <property type="project" value="TreeGrafter"/>
</dbReference>
<proteinExistence type="inferred from homology"/>
<evidence type="ECO:0000256" key="4">
    <source>
        <dbReference type="ARBA" id="ARBA00022527"/>
    </source>
</evidence>
<dbReference type="OrthoDB" id="9332038at2759"/>
<dbReference type="CDD" id="cd14212">
    <property type="entry name" value="PKc_YAK1"/>
    <property type="match status" value="1"/>
</dbReference>
<dbReference type="SMART" id="SM00220">
    <property type="entry name" value="S_TKc"/>
    <property type="match status" value="1"/>
</dbReference>
<keyword evidence="6" id="KW-0808">Transferase</keyword>
<dbReference type="InterPro" id="IPR050494">
    <property type="entry name" value="Ser_Thr_dual-spec_kinase"/>
</dbReference>
<feature type="region of interest" description="Disordered" evidence="11">
    <location>
        <begin position="722"/>
        <end position="753"/>
    </location>
</feature>
<dbReference type="GO" id="GO:0004674">
    <property type="term" value="F:protein serine/threonine kinase activity"/>
    <property type="evidence" value="ECO:0007669"/>
    <property type="project" value="UniProtKB-KW"/>
</dbReference>
<feature type="compositionally biased region" description="Polar residues" evidence="11">
    <location>
        <begin position="148"/>
        <end position="169"/>
    </location>
</feature>
<keyword evidence="9 10" id="KW-0067">ATP-binding</keyword>
<dbReference type="Gene3D" id="3.30.200.20">
    <property type="entry name" value="Phosphorylase Kinase, domain 1"/>
    <property type="match status" value="1"/>
</dbReference>
<evidence type="ECO:0000256" key="9">
    <source>
        <dbReference type="ARBA" id="ARBA00022840"/>
    </source>
</evidence>
<protein>
    <submittedName>
        <fullName evidence="13">Dual specificity protein kinase YAK1</fullName>
    </submittedName>
</protein>
<feature type="compositionally biased region" description="Polar residues" evidence="11">
    <location>
        <begin position="722"/>
        <end position="731"/>
    </location>
</feature>
<evidence type="ECO:0000259" key="12">
    <source>
        <dbReference type="PROSITE" id="PS50011"/>
    </source>
</evidence>
<sequence length="786" mass="88647">MNYSSSNILPPQPGVGESPAGDFPPTAPYDAQGPATSGLYRPSTNAYQVGSTYYNVTPSAQEQGTPHRYSMPMSSSGATTPVRSQVRSWYGGYNGAELSTTNPAYPSSPQTPSRRPKARHEYWTSPSREPSRQIGQSQYMFPPGSIPPLNSSRNLQPPLAHSSTSPLDQANYGSLAARIPMHQQLPPQQQQQNIKVDSQGRSLSQSSLYEAQVYPPEYGQMYPQQAFQPPLPPQAVRPVMNPITDKNQLMPVPMPVPKYRRALPEGGFVSPLMAVTTYLTSTYHICDPNFNYSLSRNPRRILTEPREGKLNNGFDNEESDYILWVNDILGTDDNRRYLVLNVLGKGTFGQVVKCQNMLTKEVVAVKVIKNKPAYLNQSMMEVSILEHIQTHVDKDDRHNLLRLKDKFVHKEHLCLVFELLSSNLYEVIRKNQFHGLSISLVRTFATQLLDSLSVLKNARLIHCDLKPENILLKRSDSTTIKIIDFGSACHERQTVYTYIQSRFYRSPEVILGLPYTSSIDMWSLGCIIAELFLGLPIFPGTSEYNQWSRIVDSLGLPPNWMIEMGKNSDNFVKKYIDEHGQKRFRLRTRKEQTQEFGGEEKPSKQYFSSTDIRQTIMTYPLPSNDMSKEDIAAEMEQREALADFIKGLLNFNPFERWTPQQAIRHPFITGCHFTQPYIPGPPRSEEKQLQGFPEYDSVPAAVPPQQPTMADPYSLSQKQQRIPPLQTQQYQRKPARARAATIGQPDPVPGPIQRAAAMVNPANAIHAQASPAYVPPPEIYKNQPFS</sequence>
<evidence type="ECO:0000313" key="13">
    <source>
        <dbReference type="EMBL" id="PRT56460.1"/>
    </source>
</evidence>
<keyword evidence="8 13" id="KW-0418">Kinase</keyword>
<keyword evidence="7 10" id="KW-0547">Nucleotide-binding</keyword>
<reference evidence="13 14" key="1">
    <citation type="submission" date="2017-04" db="EMBL/GenBank/DDBJ databases">
        <title>Genome sequencing of [Candida] sorbophila.</title>
        <authorList>
            <person name="Ahn J.O."/>
        </authorList>
    </citation>
    <scope>NUCLEOTIDE SEQUENCE [LARGE SCALE GENOMIC DNA]</scope>
    <source>
        <strain evidence="13 14">DS02</strain>
    </source>
</reference>
<dbReference type="EMBL" id="NDIQ01000022">
    <property type="protein sequence ID" value="PRT56460.1"/>
    <property type="molecule type" value="Genomic_DNA"/>
</dbReference>
<comment type="subcellular location">
    <subcellularLocation>
        <location evidence="1">Cytoplasm</location>
    </subcellularLocation>
</comment>
<evidence type="ECO:0000256" key="7">
    <source>
        <dbReference type="ARBA" id="ARBA00022741"/>
    </source>
</evidence>
<evidence type="ECO:0000256" key="11">
    <source>
        <dbReference type="SAM" id="MobiDB-lite"/>
    </source>
</evidence>
<accession>A0A2T0FNA8</accession>
<evidence type="ECO:0000256" key="6">
    <source>
        <dbReference type="ARBA" id="ARBA00022679"/>
    </source>
</evidence>
<dbReference type="FunFam" id="3.30.200.20:FF:000087">
    <property type="entry name" value="Dual specificity tyrosine-phosphorylation-regulated kinase 1A"/>
    <property type="match status" value="1"/>
</dbReference>
<feature type="compositionally biased region" description="Polar residues" evidence="11">
    <location>
        <begin position="97"/>
        <end position="113"/>
    </location>
</feature>
<dbReference type="FunFam" id="1.10.510.10:FF:000380">
    <property type="entry name" value="Serine/threonine-protein kinase ppk15"/>
    <property type="match status" value="1"/>
</dbReference>
<keyword evidence="3" id="KW-0963">Cytoplasm</keyword>
<dbReference type="GeneID" id="36517828"/>
<dbReference type="InterPro" id="IPR008271">
    <property type="entry name" value="Ser/Thr_kinase_AS"/>
</dbReference>
<feature type="region of interest" description="Disordered" evidence="11">
    <location>
        <begin position="57"/>
        <end position="80"/>
    </location>
</feature>
<dbReference type="GO" id="GO:0005634">
    <property type="term" value="C:nucleus"/>
    <property type="evidence" value="ECO:0007669"/>
    <property type="project" value="TreeGrafter"/>
</dbReference>
<dbReference type="Pfam" id="PF00069">
    <property type="entry name" value="Pkinase"/>
    <property type="match status" value="1"/>
</dbReference>
<dbReference type="AlphaFoldDB" id="A0A2T0FNA8"/>
<feature type="compositionally biased region" description="Polar residues" evidence="11">
    <location>
        <begin position="124"/>
        <end position="139"/>
    </location>
</feature>
<dbReference type="PANTHER" id="PTHR24058:SF17">
    <property type="entry name" value="HOMEODOMAIN INTERACTING PROTEIN KINASE, ISOFORM D"/>
    <property type="match status" value="1"/>
</dbReference>